<keyword evidence="2" id="KW-1185">Reference proteome</keyword>
<gene>
    <name evidence="1" type="primary">WWM1</name>
    <name evidence="1" type="ORF">H2198_002208</name>
</gene>
<dbReference type="Proteomes" id="UP001172386">
    <property type="component" value="Unassembled WGS sequence"/>
</dbReference>
<organism evidence="1 2">
    <name type="scientific">Neophaeococcomyces mojaviensis</name>
    <dbReference type="NCBI Taxonomy" id="3383035"/>
    <lineage>
        <taxon>Eukaryota</taxon>
        <taxon>Fungi</taxon>
        <taxon>Dikarya</taxon>
        <taxon>Ascomycota</taxon>
        <taxon>Pezizomycotina</taxon>
        <taxon>Eurotiomycetes</taxon>
        <taxon>Chaetothyriomycetidae</taxon>
        <taxon>Chaetothyriales</taxon>
        <taxon>Chaetothyriales incertae sedis</taxon>
        <taxon>Neophaeococcomyces</taxon>
    </lineage>
</organism>
<reference evidence="1" key="1">
    <citation type="submission" date="2022-10" db="EMBL/GenBank/DDBJ databases">
        <title>Culturing micro-colonial fungi from biological soil crusts in the Mojave desert and describing Neophaeococcomyces mojavensis, and introducing the new genera and species Taxawa tesnikishii.</title>
        <authorList>
            <person name="Kurbessoian T."/>
            <person name="Stajich J.E."/>
        </authorList>
    </citation>
    <scope>NUCLEOTIDE SEQUENCE</scope>
    <source>
        <strain evidence="1">JES_112</strain>
    </source>
</reference>
<evidence type="ECO:0000313" key="1">
    <source>
        <dbReference type="EMBL" id="KAJ9661049.1"/>
    </source>
</evidence>
<proteinExistence type="predicted"/>
<sequence>MSEFAPPSGPPPPRVPEGWKAIWNADYREYFYVNIYTKQSTWEMPTEPARRGDDDVPPHMPPPSYNAGPNASAHTGSDMKRPLESNNPYNQNVKESDEALARRLQEEENHHNRDRGTSNDYYGGGGGGTTGYGQNQATTGYGQGQQQPPGIQGGYPGAPSSNPLDQNRGQKSGGLFGKLKDKLSSAQQGQRPMGSPMMGYNAGGYPPQQQYQQQGYGGYPQQGGYGGYPQQGYGGYPQQGYGGGYGQQAMYAQQHKKKSGLGVGGAAALGVGGGLIGGMLLADGINDMQEDAYEQGYDDGDDGGDMGGDF</sequence>
<evidence type="ECO:0000313" key="2">
    <source>
        <dbReference type="Proteomes" id="UP001172386"/>
    </source>
</evidence>
<accession>A0ACC3AEV9</accession>
<name>A0ACC3AEV9_9EURO</name>
<protein>
    <submittedName>
        <fullName evidence="1">WW domain-containing protein wwm1</fullName>
    </submittedName>
</protein>
<dbReference type="EMBL" id="JAPDRQ010000026">
    <property type="protein sequence ID" value="KAJ9661049.1"/>
    <property type="molecule type" value="Genomic_DNA"/>
</dbReference>
<comment type="caution">
    <text evidence="1">The sequence shown here is derived from an EMBL/GenBank/DDBJ whole genome shotgun (WGS) entry which is preliminary data.</text>
</comment>